<evidence type="ECO:0000313" key="1">
    <source>
        <dbReference type="EMBL" id="KAJ2803221.1"/>
    </source>
</evidence>
<sequence length="352" mass="37774">MAMFASEYLQFLESVNVVNISRGIWAMVTARNALAISTVCAFVAASLVLWNQPRRAMLLKWTVGHVLEAGFGTADGNSGKPLLPRFIRRLFHSHLPQFDTRRDSGHALEKVDTEAAYQHNDQQDTAPDTPPPPLPPPLQPLICSGSELVASDPAHMQHAGGGAKRRHRRHRGRKDMRTAAGVSAARPITKNTQRLMYRAMLAASRRHRPAASGAEPLQLSPAAVEIPAVVELATVGLTSEGAEESVKTDQTDEVKADLVTSGEFSAAAGLITQASVASDDPVVDVTQPRRYRPAPIGQRSAGDSPPSPFYALAPAAAAPLLGSVRASPTPIDWPPQIGTDPEFSLFSSEFFS</sequence>
<accession>A0ACC1L9G0</accession>
<evidence type="ECO:0000313" key="2">
    <source>
        <dbReference type="Proteomes" id="UP001140096"/>
    </source>
</evidence>
<proteinExistence type="predicted"/>
<reference evidence="1" key="1">
    <citation type="submission" date="2022-07" db="EMBL/GenBank/DDBJ databases">
        <title>Phylogenomic reconstructions and comparative analyses of Kickxellomycotina fungi.</title>
        <authorList>
            <person name="Reynolds N.K."/>
            <person name="Stajich J.E."/>
            <person name="Barry K."/>
            <person name="Grigoriev I.V."/>
            <person name="Crous P."/>
            <person name="Smith M.E."/>
        </authorList>
    </citation>
    <scope>NUCLEOTIDE SEQUENCE</scope>
    <source>
        <strain evidence="1">CBS 102833</strain>
    </source>
</reference>
<keyword evidence="2" id="KW-1185">Reference proteome</keyword>
<name>A0ACC1L9G0_9FUNG</name>
<comment type="caution">
    <text evidence="1">The sequence shown here is derived from an EMBL/GenBank/DDBJ whole genome shotgun (WGS) entry which is preliminary data.</text>
</comment>
<dbReference type="EMBL" id="JANBUP010001845">
    <property type="protein sequence ID" value="KAJ2803221.1"/>
    <property type="molecule type" value="Genomic_DNA"/>
</dbReference>
<gene>
    <name evidence="1" type="ORF">H4S07_004509</name>
</gene>
<dbReference type="Proteomes" id="UP001140096">
    <property type="component" value="Unassembled WGS sequence"/>
</dbReference>
<protein>
    <submittedName>
        <fullName evidence="1">Uncharacterized protein</fullName>
    </submittedName>
</protein>
<organism evidence="1 2">
    <name type="scientific">Coemansia furcata</name>
    <dbReference type="NCBI Taxonomy" id="417177"/>
    <lineage>
        <taxon>Eukaryota</taxon>
        <taxon>Fungi</taxon>
        <taxon>Fungi incertae sedis</taxon>
        <taxon>Zoopagomycota</taxon>
        <taxon>Kickxellomycotina</taxon>
        <taxon>Kickxellomycetes</taxon>
        <taxon>Kickxellales</taxon>
        <taxon>Kickxellaceae</taxon>
        <taxon>Coemansia</taxon>
    </lineage>
</organism>